<keyword evidence="6" id="KW-0456">Lyase</keyword>
<dbReference type="InterPro" id="IPR008210">
    <property type="entry name" value="PEP_carboxykinase_N"/>
</dbReference>
<accession>A0A2P2JR26</accession>
<organism evidence="8">
    <name type="scientific">Rhizophora mucronata</name>
    <name type="common">Asiatic mangrove</name>
    <dbReference type="NCBI Taxonomy" id="61149"/>
    <lineage>
        <taxon>Eukaryota</taxon>
        <taxon>Viridiplantae</taxon>
        <taxon>Streptophyta</taxon>
        <taxon>Embryophyta</taxon>
        <taxon>Tracheophyta</taxon>
        <taxon>Spermatophyta</taxon>
        <taxon>Magnoliopsida</taxon>
        <taxon>eudicotyledons</taxon>
        <taxon>Gunneridae</taxon>
        <taxon>Pentapetalae</taxon>
        <taxon>rosids</taxon>
        <taxon>fabids</taxon>
        <taxon>Malpighiales</taxon>
        <taxon>Rhizophoraceae</taxon>
        <taxon>Rhizophora</taxon>
    </lineage>
</organism>
<dbReference type="PANTHER" id="PTHR30031">
    <property type="entry name" value="PHOSPHOENOLPYRUVATE CARBOXYKINASE ATP"/>
    <property type="match status" value="1"/>
</dbReference>
<dbReference type="GO" id="GO:0005524">
    <property type="term" value="F:ATP binding"/>
    <property type="evidence" value="ECO:0007669"/>
    <property type="project" value="UniProtKB-KW"/>
</dbReference>
<dbReference type="InterPro" id="IPR013035">
    <property type="entry name" value="PEP_carboxykinase_C"/>
</dbReference>
<dbReference type="FunFam" id="3.40.449.10:FF:000008">
    <property type="entry name" value="D111/G-patch domain-containing protein"/>
    <property type="match status" value="1"/>
</dbReference>
<dbReference type="EMBL" id="GGEC01015432">
    <property type="protein sequence ID" value="MBW95915.1"/>
    <property type="molecule type" value="Transcribed_RNA"/>
</dbReference>
<sequence length="453" mass="48606">MTNMVLRGRSMVACSFSRPNALLPYLLSSFRQGHTHCRQLSHGLNLALAGKGVIVKDKAFRNLGTSELQEKGAAIVESLSGLPVHVRGNVLGKVSKISYPHFSKLLKQVTTHLSSISDVYVHDGAIGSSLKCSAKVRIISDSTTPILYLSKALWQTPSRAISHDSCPVMIYVASSISPAVVNALRLECQGDNGIIAADVEHYSLVLCGKAFSDINGAKEALAMLSGPIIAARGGLPLSARLLMSGDSTILLFAPEDTSQSFADQLVSADEGVIFSSQGTTPYFPSKNSSCHLSQFRTPAAVILVTSDSSGTIPSISKLCPGQAAYHFLAGHWNGKFAPAYNTSPSAVNALELAKAFMTKLKDNKIASFLINVKEGQQSVKATGSNLFTLMQSALSDDIPPFHPKGTSIHSYLTCHPKILQILMHSMFLGGDLQVKYNSFLSDKFPEIPEEFSF</sequence>
<dbReference type="Gene3D" id="3.40.449.10">
    <property type="entry name" value="Phosphoenolpyruvate Carboxykinase, domain 1"/>
    <property type="match status" value="1"/>
</dbReference>
<keyword evidence="5" id="KW-0067">ATP-binding</keyword>
<evidence type="ECO:0000256" key="7">
    <source>
        <dbReference type="ARBA" id="ARBA00047371"/>
    </source>
</evidence>
<dbReference type="EC" id="4.1.1.49" evidence="3"/>
<dbReference type="GO" id="GO:0006094">
    <property type="term" value="P:gluconeogenesis"/>
    <property type="evidence" value="ECO:0007669"/>
    <property type="project" value="UniProtKB-UniPathway"/>
</dbReference>
<evidence type="ECO:0000256" key="5">
    <source>
        <dbReference type="ARBA" id="ARBA00022840"/>
    </source>
</evidence>
<evidence type="ECO:0000256" key="4">
    <source>
        <dbReference type="ARBA" id="ARBA00022741"/>
    </source>
</evidence>
<protein>
    <recommendedName>
        <fullName evidence="3">phosphoenolpyruvate carboxykinase (ATP)</fullName>
        <ecNumber evidence="3">4.1.1.49</ecNumber>
    </recommendedName>
</protein>
<proteinExistence type="inferred from homology"/>
<reference evidence="8" key="1">
    <citation type="submission" date="2018-02" db="EMBL/GenBank/DDBJ databases">
        <title>Rhizophora mucronata_Transcriptome.</title>
        <authorList>
            <person name="Meera S.P."/>
            <person name="Sreeshan A."/>
            <person name="Augustine A."/>
        </authorList>
    </citation>
    <scope>NUCLEOTIDE SEQUENCE</scope>
    <source>
        <tissue evidence="8">Leaf</tissue>
    </source>
</reference>
<dbReference type="Gene3D" id="3.90.228.20">
    <property type="match status" value="1"/>
</dbReference>
<dbReference type="PANTHER" id="PTHR30031:SF2">
    <property type="entry name" value="PHOSPHOENOLPYRUVATE CARBOXYKINASE (ATP)"/>
    <property type="match status" value="1"/>
</dbReference>
<comment type="similarity">
    <text evidence="2">Belongs to the phosphoenolpyruvate carboxykinase (ATP) family.</text>
</comment>
<dbReference type="SUPFAM" id="SSF53795">
    <property type="entry name" value="PEP carboxykinase-like"/>
    <property type="match status" value="1"/>
</dbReference>
<comment type="pathway">
    <text evidence="1">Carbohydrate biosynthesis; gluconeogenesis.</text>
</comment>
<evidence type="ECO:0000256" key="3">
    <source>
        <dbReference type="ARBA" id="ARBA00012363"/>
    </source>
</evidence>
<comment type="catalytic activity">
    <reaction evidence="7">
        <text>oxaloacetate + ATP = phosphoenolpyruvate + ADP + CO2</text>
        <dbReference type="Rhea" id="RHEA:18617"/>
        <dbReference type="ChEBI" id="CHEBI:16452"/>
        <dbReference type="ChEBI" id="CHEBI:16526"/>
        <dbReference type="ChEBI" id="CHEBI:30616"/>
        <dbReference type="ChEBI" id="CHEBI:58702"/>
        <dbReference type="ChEBI" id="CHEBI:456216"/>
        <dbReference type="EC" id="4.1.1.49"/>
    </reaction>
</comment>
<evidence type="ECO:0000256" key="6">
    <source>
        <dbReference type="ARBA" id="ARBA00023239"/>
    </source>
</evidence>
<dbReference type="UniPathway" id="UPA00138"/>
<name>A0A2P2JR26_RHIMU</name>
<dbReference type="GO" id="GO:0005829">
    <property type="term" value="C:cytosol"/>
    <property type="evidence" value="ECO:0007669"/>
    <property type="project" value="TreeGrafter"/>
</dbReference>
<evidence type="ECO:0000256" key="2">
    <source>
        <dbReference type="ARBA" id="ARBA00006052"/>
    </source>
</evidence>
<dbReference type="GO" id="GO:0004612">
    <property type="term" value="F:phosphoenolpyruvate carboxykinase (ATP) activity"/>
    <property type="evidence" value="ECO:0007669"/>
    <property type="project" value="UniProtKB-EC"/>
</dbReference>
<dbReference type="Pfam" id="PF01293">
    <property type="entry name" value="PEPCK_ATP"/>
    <property type="match status" value="1"/>
</dbReference>
<dbReference type="InterPro" id="IPR001272">
    <property type="entry name" value="PEP_carboxykinase_ATP"/>
</dbReference>
<keyword evidence="4" id="KW-0547">Nucleotide-binding</keyword>
<evidence type="ECO:0000256" key="1">
    <source>
        <dbReference type="ARBA" id="ARBA00004742"/>
    </source>
</evidence>
<evidence type="ECO:0000313" key="8">
    <source>
        <dbReference type="EMBL" id="MBW95915.1"/>
    </source>
</evidence>
<dbReference type="SUPFAM" id="SSF68923">
    <property type="entry name" value="PEP carboxykinase N-terminal domain"/>
    <property type="match status" value="1"/>
</dbReference>
<dbReference type="AlphaFoldDB" id="A0A2P2JR26"/>